<dbReference type="PANTHER" id="PTHR11132">
    <property type="entry name" value="SOLUTE CARRIER FAMILY 35"/>
    <property type="match status" value="1"/>
</dbReference>
<dbReference type="GO" id="GO:0016020">
    <property type="term" value="C:membrane"/>
    <property type="evidence" value="ECO:0007669"/>
    <property type="project" value="UniProtKB-SubCell"/>
</dbReference>
<dbReference type="EMBL" id="QEFC01001426">
    <property type="protein sequence ID" value="KAE9458214.1"/>
    <property type="molecule type" value="Genomic_DNA"/>
</dbReference>
<evidence type="ECO:0000313" key="8">
    <source>
        <dbReference type="Proteomes" id="UP000428333"/>
    </source>
</evidence>
<feature type="transmembrane region" description="Helical" evidence="5">
    <location>
        <begin position="245"/>
        <end position="264"/>
    </location>
</feature>
<evidence type="ECO:0000259" key="6">
    <source>
        <dbReference type="Pfam" id="PF03151"/>
    </source>
</evidence>
<dbReference type="InterPro" id="IPR004853">
    <property type="entry name" value="Sugar_P_trans_dom"/>
</dbReference>
<feature type="domain" description="Sugar phosphate transporter" evidence="6">
    <location>
        <begin position="102"/>
        <end position="310"/>
    </location>
</feature>
<feature type="transmembrane region" description="Helical" evidence="5">
    <location>
        <begin position="104"/>
        <end position="121"/>
    </location>
</feature>
<keyword evidence="4 5" id="KW-0472">Membrane</keyword>
<keyword evidence="8" id="KW-1185">Reference proteome</keyword>
<feature type="transmembrane region" description="Helical" evidence="5">
    <location>
        <begin position="133"/>
        <end position="152"/>
    </location>
</feature>
<dbReference type="AlphaFoldDB" id="A0A6A4LPY4"/>
<evidence type="ECO:0000256" key="5">
    <source>
        <dbReference type="SAM" id="Phobius"/>
    </source>
</evidence>
<reference evidence="7 8" key="1">
    <citation type="journal article" date="2019" name="Genome Biol. Evol.">
        <title>The Rhododendron genome and chromosomal organization provide insight into shared whole-genome duplications across the heath family (Ericaceae).</title>
        <authorList>
            <person name="Soza V.L."/>
            <person name="Lindsley D."/>
            <person name="Waalkes A."/>
            <person name="Ramage E."/>
            <person name="Patwardhan R.P."/>
            <person name="Burton J.N."/>
            <person name="Adey A."/>
            <person name="Kumar A."/>
            <person name="Qiu R."/>
            <person name="Shendure J."/>
            <person name="Hall B."/>
        </authorList>
    </citation>
    <scope>NUCLEOTIDE SEQUENCE [LARGE SCALE GENOMIC DNA]</scope>
    <source>
        <strain evidence="7">RSF 1966-606</strain>
    </source>
</reference>
<sequence length="321" mass="34864">ILSMISSVKQPTVPITGSNVFRQKLTAPLRQFSVLPPLPALKTRGKSSAIAIAKPLCVSAVEGFGELNKKRSLIACKAYEADRSEPIEEGAKQEPSEAAKKLKIGVYFATWWALNVVFNIYNKKVLNAFPFPWLTSTLSLACGSLMMLISWATRLAEAPKTDFEFWKALLPVALAHTIGHVAATVSMSKVAVSFTHIIKSGEPAFSVLVSRFILGETFPASVYLSLIPIIGGCGLAALTELNFNMTGFMGAMISNLAFVFRNIFSKRGMKGKSVGGMNYYACLSMLSLLILTPFAIAVEGPQMWAVGWETALSQIGPQFIW</sequence>
<proteinExistence type="predicted"/>
<name>A0A6A4LPY4_9ERIC</name>
<comment type="caution">
    <text evidence="7">The sequence shown here is derived from an EMBL/GenBank/DDBJ whole genome shotgun (WGS) entry which is preliminary data.</text>
</comment>
<evidence type="ECO:0000256" key="2">
    <source>
        <dbReference type="ARBA" id="ARBA00022692"/>
    </source>
</evidence>
<accession>A0A6A4LPY4</accession>
<evidence type="ECO:0000256" key="1">
    <source>
        <dbReference type="ARBA" id="ARBA00004141"/>
    </source>
</evidence>
<protein>
    <recommendedName>
        <fullName evidence="6">Sugar phosphate transporter domain-containing protein</fullName>
    </recommendedName>
</protein>
<comment type="subcellular location">
    <subcellularLocation>
        <location evidence="1">Membrane</location>
        <topology evidence="1">Multi-pass membrane protein</topology>
    </subcellularLocation>
</comment>
<evidence type="ECO:0000256" key="3">
    <source>
        <dbReference type="ARBA" id="ARBA00022989"/>
    </source>
</evidence>
<dbReference type="Proteomes" id="UP000428333">
    <property type="component" value="Linkage Group LG06"/>
</dbReference>
<evidence type="ECO:0000313" key="7">
    <source>
        <dbReference type="EMBL" id="KAE9458214.1"/>
    </source>
</evidence>
<gene>
    <name evidence="7" type="ORF">C3L33_09881</name>
</gene>
<organism evidence="7 8">
    <name type="scientific">Rhododendron williamsianum</name>
    <dbReference type="NCBI Taxonomy" id="262921"/>
    <lineage>
        <taxon>Eukaryota</taxon>
        <taxon>Viridiplantae</taxon>
        <taxon>Streptophyta</taxon>
        <taxon>Embryophyta</taxon>
        <taxon>Tracheophyta</taxon>
        <taxon>Spermatophyta</taxon>
        <taxon>Magnoliopsida</taxon>
        <taxon>eudicotyledons</taxon>
        <taxon>Gunneridae</taxon>
        <taxon>Pentapetalae</taxon>
        <taxon>asterids</taxon>
        <taxon>Ericales</taxon>
        <taxon>Ericaceae</taxon>
        <taxon>Ericoideae</taxon>
        <taxon>Rhodoreae</taxon>
        <taxon>Rhododendron</taxon>
    </lineage>
</organism>
<dbReference type="InterPro" id="IPR037185">
    <property type="entry name" value="EmrE-like"/>
</dbReference>
<keyword evidence="2 5" id="KW-0812">Transmembrane</keyword>
<dbReference type="InterPro" id="IPR050186">
    <property type="entry name" value="TPT_transporter"/>
</dbReference>
<keyword evidence="3 5" id="KW-1133">Transmembrane helix</keyword>
<evidence type="ECO:0000256" key="4">
    <source>
        <dbReference type="ARBA" id="ARBA00023136"/>
    </source>
</evidence>
<dbReference type="SUPFAM" id="SSF103481">
    <property type="entry name" value="Multidrug resistance efflux transporter EmrE"/>
    <property type="match status" value="1"/>
</dbReference>
<feature type="transmembrane region" description="Helical" evidence="5">
    <location>
        <begin position="276"/>
        <end position="298"/>
    </location>
</feature>
<dbReference type="OrthoDB" id="6418713at2759"/>
<dbReference type="Pfam" id="PF03151">
    <property type="entry name" value="TPT"/>
    <property type="match status" value="1"/>
</dbReference>
<feature type="non-terminal residue" evidence="7">
    <location>
        <position position="1"/>
    </location>
</feature>